<evidence type="ECO:0000256" key="6">
    <source>
        <dbReference type="ARBA" id="ARBA00023136"/>
    </source>
</evidence>
<reference evidence="8 9" key="1">
    <citation type="submission" date="2016-12" db="EMBL/GenBank/DDBJ databases">
        <title>The draft genome sequence of HSLHS2.</title>
        <authorList>
            <person name="Hu D."/>
            <person name="Wang L."/>
            <person name="Shao Z."/>
        </authorList>
    </citation>
    <scope>NUCLEOTIDE SEQUENCE [LARGE SCALE GENOMIC DNA]</scope>
    <source>
        <strain evidence="8">MCCC 1A06712</strain>
    </source>
</reference>
<keyword evidence="5" id="KW-0333">Golgi apparatus</keyword>
<dbReference type="RefSeq" id="WP_086450872.1">
    <property type="nucleotide sequence ID" value="NZ_MSPP01000002.1"/>
</dbReference>
<evidence type="ECO:0000313" key="8">
    <source>
        <dbReference type="EMBL" id="OUD09527.1"/>
    </source>
</evidence>
<keyword evidence="2" id="KW-0808">Transferase</keyword>
<evidence type="ECO:0000256" key="2">
    <source>
        <dbReference type="ARBA" id="ARBA00022679"/>
    </source>
</evidence>
<dbReference type="GO" id="GO:0016051">
    <property type="term" value="P:carbohydrate biosynthetic process"/>
    <property type="evidence" value="ECO:0007669"/>
    <property type="project" value="InterPro"/>
</dbReference>
<keyword evidence="3" id="KW-0812">Transmembrane</keyword>
<dbReference type="Proteomes" id="UP000194664">
    <property type="component" value="Unassembled WGS sequence"/>
</dbReference>
<dbReference type="EMBL" id="MSPP01000002">
    <property type="protein sequence ID" value="OUD09527.1"/>
    <property type="molecule type" value="Genomic_DNA"/>
</dbReference>
<evidence type="ECO:0000256" key="5">
    <source>
        <dbReference type="ARBA" id="ARBA00023034"/>
    </source>
</evidence>
<sequence>MPFGWLKTPQLLEIWFNRAIGKRDLTDAPVLAFDEYKVAYLPMPKAANTSIRTALLPYLSVEDQGHSKDIHNRTRSLLEPSSSFFKRANSDWYVFTVVRDPSSRAKSAWRNKLIERDPIFVPLQRMGIKERIEFEPFLRKCSAWPQWALNDHFMPQTMLLDRASKSGLLNVFHFENLSDDWLVIKSELAKRGMTEVADLKKLNTTAKAADQFTVAELDLLADLYGTDFKELGYDLPQASKT</sequence>
<dbReference type="SUPFAM" id="SSF52540">
    <property type="entry name" value="P-loop containing nucleoside triphosphate hydrolases"/>
    <property type="match status" value="1"/>
</dbReference>
<evidence type="ECO:0000313" key="9">
    <source>
        <dbReference type="Proteomes" id="UP000194664"/>
    </source>
</evidence>
<keyword evidence="9" id="KW-1185">Reference proteome</keyword>
<evidence type="ECO:0000256" key="1">
    <source>
        <dbReference type="ARBA" id="ARBA00004323"/>
    </source>
</evidence>
<gene>
    <name evidence="8" type="ORF">BVC71_06665</name>
</gene>
<protein>
    <recommendedName>
        <fullName evidence="10">Sulfotransferase family protein</fullName>
    </recommendedName>
</protein>
<dbReference type="GO" id="GO:0016020">
    <property type="term" value="C:membrane"/>
    <property type="evidence" value="ECO:0007669"/>
    <property type="project" value="InterPro"/>
</dbReference>
<keyword evidence="7" id="KW-0325">Glycoprotein</keyword>
<name>A0A251WYK3_9RHOB</name>
<dbReference type="Pfam" id="PF03567">
    <property type="entry name" value="Sulfotransfer_2"/>
    <property type="match status" value="1"/>
</dbReference>
<keyword evidence="4" id="KW-1133">Transmembrane helix</keyword>
<accession>A0A251WYK3</accession>
<comment type="caution">
    <text evidence="8">The sequence shown here is derived from an EMBL/GenBank/DDBJ whole genome shotgun (WGS) entry which is preliminary data.</text>
</comment>
<dbReference type="PANTHER" id="PTHR12137">
    <property type="entry name" value="CARBOHYDRATE SULFOTRANSFERASE"/>
    <property type="match status" value="1"/>
</dbReference>
<comment type="subcellular location">
    <subcellularLocation>
        <location evidence="1">Golgi apparatus membrane</location>
        <topology evidence="1">Single-pass type II membrane protein</topology>
    </subcellularLocation>
</comment>
<dbReference type="PANTHER" id="PTHR12137:SF54">
    <property type="entry name" value="CARBOHYDRATE SULFOTRANSFERASE"/>
    <property type="match status" value="1"/>
</dbReference>
<evidence type="ECO:0000256" key="3">
    <source>
        <dbReference type="ARBA" id="ARBA00022692"/>
    </source>
</evidence>
<evidence type="ECO:0000256" key="4">
    <source>
        <dbReference type="ARBA" id="ARBA00022989"/>
    </source>
</evidence>
<evidence type="ECO:0008006" key="10">
    <source>
        <dbReference type="Google" id="ProtNLM"/>
    </source>
</evidence>
<keyword evidence="6" id="KW-0472">Membrane</keyword>
<dbReference type="InterPro" id="IPR005331">
    <property type="entry name" value="Sulfotransferase"/>
</dbReference>
<dbReference type="AlphaFoldDB" id="A0A251WYK3"/>
<dbReference type="GO" id="GO:0008146">
    <property type="term" value="F:sulfotransferase activity"/>
    <property type="evidence" value="ECO:0007669"/>
    <property type="project" value="InterPro"/>
</dbReference>
<proteinExistence type="predicted"/>
<dbReference type="OrthoDB" id="1407035at2"/>
<organism evidence="8 9">
    <name type="scientific">Marivivens niveibacter</name>
    <dbReference type="NCBI Taxonomy" id="1930667"/>
    <lineage>
        <taxon>Bacteria</taxon>
        <taxon>Pseudomonadati</taxon>
        <taxon>Pseudomonadota</taxon>
        <taxon>Alphaproteobacteria</taxon>
        <taxon>Rhodobacterales</taxon>
        <taxon>Paracoccaceae</taxon>
        <taxon>Marivivens group</taxon>
        <taxon>Marivivens</taxon>
    </lineage>
</organism>
<evidence type="ECO:0000256" key="7">
    <source>
        <dbReference type="ARBA" id="ARBA00023180"/>
    </source>
</evidence>
<dbReference type="InterPro" id="IPR027417">
    <property type="entry name" value="P-loop_NTPase"/>
</dbReference>
<dbReference type="InterPro" id="IPR018011">
    <property type="entry name" value="Carb_sulfotrans_8-10"/>
</dbReference>